<reference evidence="3 4" key="1">
    <citation type="submission" date="2024-01" db="EMBL/GenBank/DDBJ databases">
        <title>Complete genome of Cladobotryum mycophilum ATHUM6906.</title>
        <authorList>
            <person name="Christinaki A.C."/>
            <person name="Myridakis A.I."/>
            <person name="Kouvelis V.N."/>
        </authorList>
    </citation>
    <scope>NUCLEOTIDE SEQUENCE [LARGE SCALE GENOMIC DNA]</scope>
    <source>
        <strain evidence="3 4">ATHUM6906</strain>
    </source>
</reference>
<dbReference type="InterPro" id="IPR012942">
    <property type="entry name" value="SRR1-like"/>
</dbReference>
<keyword evidence="4" id="KW-1185">Reference proteome</keyword>
<organism evidence="3 4">
    <name type="scientific">Cladobotryum mycophilum</name>
    <dbReference type="NCBI Taxonomy" id="491253"/>
    <lineage>
        <taxon>Eukaryota</taxon>
        <taxon>Fungi</taxon>
        <taxon>Dikarya</taxon>
        <taxon>Ascomycota</taxon>
        <taxon>Pezizomycotina</taxon>
        <taxon>Sordariomycetes</taxon>
        <taxon>Hypocreomycetidae</taxon>
        <taxon>Hypocreales</taxon>
        <taxon>Hypocreaceae</taxon>
        <taxon>Cladobotryum</taxon>
    </lineage>
</organism>
<feature type="region of interest" description="Disordered" evidence="1">
    <location>
        <begin position="186"/>
        <end position="221"/>
    </location>
</feature>
<proteinExistence type="predicted"/>
<accession>A0ABR0T4A6</accession>
<feature type="compositionally biased region" description="Basic and acidic residues" evidence="1">
    <location>
        <begin position="211"/>
        <end position="221"/>
    </location>
</feature>
<evidence type="ECO:0000259" key="2">
    <source>
        <dbReference type="Pfam" id="PF07985"/>
    </source>
</evidence>
<comment type="caution">
    <text evidence="3">The sequence shown here is derived from an EMBL/GenBank/DDBJ whole genome shotgun (WGS) entry which is preliminary data.</text>
</comment>
<feature type="domain" description="SRR1-like" evidence="2">
    <location>
        <begin position="22"/>
        <end position="183"/>
    </location>
</feature>
<evidence type="ECO:0000313" key="3">
    <source>
        <dbReference type="EMBL" id="KAK5999237.1"/>
    </source>
</evidence>
<gene>
    <name evidence="3" type="ORF">PT974_01629</name>
</gene>
<dbReference type="PANTHER" id="PTHR42080">
    <property type="entry name" value="SRR1 DOMAIN-CONTAINING PROTEIN"/>
    <property type="match status" value="1"/>
</dbReference>
<name>A0ABR0T4A6_9HYPO</name>
<evidence type="ECO:0000256" key="1">
    <source>
        <dbReference type="SAM" id="MobiDB-lite"/>
    </source>
</evidence>
<dbReference type="EMBL" id="JAVFKD010000001">
    <property type="protein sequence ID" value="KAK5999237.1"/>
    <property type="molecule type" value="Genomic_DNA"/>
</dbReference>
<sequence length="221" mass="24792">MATLQALHLPPQHHSHQRFPPAPVTRAICLGIGSFDPPDGGWEAKRKTYIQLIAFLIMVEELEKSLATKIPCIFQEPIFTEHDRTFLTNLGHQIVDSPRGCELVDKGTFFYGVHLYRPIYVMALKNTTPAIFVGTGWDVWDQVNISSEPSDDLFNLHEIELTYNKAPFPQDTTTAFSSTSIYFRPPATTQEKDGEQAKENLQEGLAATVDGEQKDKSPSTE</sequence>
<dbReference type="PANTHER" id="PTHR42080:SF1">
    <property type="entry name" value="SRR1-LIKE DOMAIN-CONTAINING PROTEIN"/>
    <property type="match status" value="1"/>
</dbReference>
<dbReference type="Proteomes" id="UP001338125">
    <property type="component" value="Unassembled WGS sequence"/>
</dbReference>
<evidence type="ECO:0000313" key="4">
    <source>
        <dbReference type="Proteomes" id="UP001338125"/>
    </source>
</evidence>
<dbReference type="Pfam" id="PF07985">
    <property type="entry name" value="SRR1"/>
    <property type="match status" value="1"/>
</dbReference>
<feature type="compositionally biased region" description="Basic and acidic residues" evidence="1">
    <location>
        <begin position="190"/>
        <end position="201"/>
    </location>
</feature>
<protein>
    <recommendedName>
        <fullName evidence="2">SRR1-like domain-containing protein</fullName>
    </recommendedName>
</protein>